<dbReference type="InterPro" id="IPR045010">
    <property type="entry name" value="MDR_fam"/>
</dbReference>
<dbReference type="AlphaFoldDB" id="A0A2N9GL64"/>
<proteinExistence type="predicted"/>
<dbReference type="SUPFAM" id="SSF50129">
    <property type="entry name" value="GroES-like"/>
    <property type="match status" value="1"/>
</dbReference>
<dbReference type="Gene3D" id="3.40.50.720">
    <property type="entry name" value="NAD(P)-binding Rossmann-like Domain"/>
    <property type="match status" value="1"/>
</dbReference>
<protein>
    <recommendedName>
        <fullName evidence="2">Oxidoreductase N-terminal domain-containing protein</fullName>
    </recommendedName>
</protein>
<dbReference type="InterPro" id="IPR041694">
    <property type="entry name" value="ADH_N_2"/>
</dbReference>
<dbReference type="EMBL" id="OIVN01002076">
    <property type="protein sequence ID" value="SPD00332.1"/>
    <property type="molecule type" value="Genomic_DNA"/>
</dbReference>
<accession>A0A2N9GL64</accession>
<gene>
    <name evidence="3" type="ORF">FSB_LOCUS28214</name>
</gene>
<dbReference type="PANTHER" id="PTHR43205:SF7">
    <property type="entry name" value="PROSTAGLANDIN REDUCTASE 1"/>
    <property type="match status" value="1"/>
</dbReference>
<sequence>MASGSDDAQVISNKQVILKDYVVGLPKDSDMYVSTNSTIQLKVPEGSNGIVVKNLYLSCDPYNLVFMRKPVSGSHAFVKPGSPIIGFGVAKVLDSGHPNFKKSMPGLTAYAGFYEICSPKRGEHVFISAASGAVGQLVGQFAKLLGCYVVGSAGTKEKVT</sequence>
<dbReference type="InterPro" id="IPR011032">
    <property type="entry name" value="GroES-like_sf"/>
</dbReference>
<keyword evidence="1" id="KW-0560">Oxidoreductase</keyword>
<organism evidence="3">
    <name type="scientific">Fagus sylvatica</name>
    <name type="common">Beechnut</name>
    <dbReference type="NCBI Taxonomy" id="28930"/>
    <lineage>
        <taxon>Eukaryota</taxon>
        <taxon>Viridiplantae</taxon>
        <taxon>Streptophyta</taxon>
        <taxon>Embryophyta</taxon>
        <taxon>Tracheophyta</taxon>
        <taxon>Spermatophyta</taxon>
        <taxon>Magnoliopsida</taxon>
        <taxon>eudicotyledons</taxon>
        <taxon>Gunneridae</taxon>
        <taxon>Pentapetalae</taxon>
        <taxon>rosids</taxon>
        <taxon>fabids</taxon>
        <taxon>Fagales</taxon>
        <taxon>Fagaceae</taxon>
        <taxon>Fagus</taxon>
    </lineage>
</organism>
<dbReference type="PANTHER" id="PTHR43205">
    <property type="entry name" value="PROSTAGLANDIN REDUCTASE"/>
    <property type="match status" value="1"/>
</dbReference>
<reference evidence="3" key="1">
    <citation type="submission" date="2018-02" db="EMBL/GenBank/DDBJ databases">
        <authorList>
            <person name="Cohen D.B."/>
            <person name="Kent A.D."/>
        </authorList>
    </citation>
    <scope>NUCLEOTIDE SEQUENCE</scope>
</reference>
<evidence type="ECO:0000256" key="1">
    <source>
        <dbReference type="ARBA" id="ARBA00023002"/>
    </source>
</evidence>
<dbReference type="Gene3D" id="3.90.180.10">
    <property type="entry name" value="Medium-chain alcohol dehydrogenases, catalytic domain"/>
    <property type="match status" value="1"/>
</dbReference>
<name>A0A2N9GL64_FAGSY</name>
<dbReference type="GO" id="GO:0032440">
    <property type="term" value="F:2-alkenal reductase [NAD(P)H] activity"/>
    <property type="evidence" value="ECO:0007669"/>
    <property type="project" value="TreeGrafter"/>
</dbReference>
<evidence type="ECO:0000313" key="3">
    <source>
        <dbReference type="EMBL" id="SPD00332.1"/>
    </source>
</evidence>
<evidence type="ECO:0000259" key="2">
    <source>
        <dbReference type="Pfam" id="PF16884"/>
    </source>
</evidence>
<dbReference type="Pfam" id="PF16884">
    <property type="entry name" value="ADH_N_2"/>
    <property type="match status" value="1"/>
</dbReference>
<feature type="domain" description="Oxidoreductase N-terminal" evidence="2">
    <location>
        <begin position="14"/>
        <end position="102"/>
    </location>
</feature>